<dbReference type="InterPro" id="IPR012696">
    <property type="entry name" value="PhnM"/>
</dbReference>
<organism evidence="2 3">
    <name type="scientific">Paragemmobacter aquarius</name>
    <dbReference type="NCBI Taxonomy" id="2169400"/>
    <lineage>
        <taxon>Bacteria</taxon>
        <taxon>Pseudomonadati</taxon>
        <taxon>Pseudomonadota</taxon>
        <taxon>Alphaproteobacteria</taxon>
        <taxon>Rhodobacterales</taxon>
        <taxon>Paracoccaceae</taxon>
        <taxon>Paragemmobacter</taxon>
    </lineage>
</organism>
<dbReference type="EMBL" id="CP028918">
    <property type="protein sequence ID" value="AWB49532.1"/>
    <property type="molecule type" value="Genomic_DNA"/>
</dbReference>
<dbReference type="GO" id="GO:0016810">
    <property type="term" value="F:hydrolase activity, acting on carbon-nitrogen (but not peptide) bonds"/>
    <property type="evidence" value="ECO:0007669"/>
    <property type="project" value="InterPro"/>
</dbReference>
<dbReference type="RefSeq" id="WP_108436349.1">
    <property type="nucleotide sequence ID" value="NZ_CP028918.1"/>
</dbReference>
<name>A0A2S0UP10_9RHOB</name>
<protein>
    <submittedName>
        <fullName evidence="2">Phosphonate metabolism protein PhnM</fullName>
    </submittedName>
</protein>
<dbReference type="InterPro" id="IPR013108">
    <property type="entry name" value="Amidohydro_3"/>
</dbReference>
<dbReference type="Gene3D" id="2.30.40.10">
    <property type="entry name" value="Urease, subunit C, domain 1"/>
    <property type="match status" value="1"/>
</dbReference>
<proteinExistence type="predicted"/>
<gene>
    <name evidence="2" type="ORF">HYN69_14400</name>
</gene>
<evidence type="ECO:0000313" key="2">
    <source>
        <dbReference type="EMBL" id="AWB49532.1"/>
    </source>
</evidence>
<dbReference type="OrthoDB" id="9785413at2"/>
<keyword evidence="3" id="KW-1185">Reference proteome</keyword>
<dbReference type="PANTHER" id="PTHR43135">
    <property type="entry name" value="ALPHA-D-RIBOSE 1-METHYLPHOSPHONATE 5-TRIPHOSPHATE DIPHOSPHATASE"/>
    <property type="match status" value="1"/>
</dbReference>
<dbReference type="InterPro" id="IPR051781">
    <property type="entry name" value="Metallo-dep_Hydrolase"/>
</dbReference>
<dbReference type="Pfam" id="PF07969">
    <property type="entry name" value="Amidohydro_3"/>
    <property type="match status" value="1"/>
</dbReference>
<dbReference type="SUPFAM" id="SSF51338">
    <property type="entry name" value="Composite domain of metallo-dependent hydrolases"/>
    <property type="match status" value="1"/>
</dbReference>
<dbReference type="GO" id="GO:0019700">
    <property type="term" value="P:organic phosphonate catabolic process"/>
    <property type="evidence" value="ECO:0007669"/>
    <property type="project" value="InterPro"/>
</dbReference>
<dbReference type="Proteomes" id="UP000244496">
    <property type="component" value="Chromosome"/>
</dbReference>
<dbReference type="PIRSF" id="PIRSF038971">
    <property type="entry name" value="PhnM"/>
    <property type="match status" value="1"/>
</dbReference>
<dbReference type="KEGG" id="geh:HYN69_14400"/>
<dbReference type="PANTHER" id="PTHR43135:SF3">
    <property type="entry name" value="ALPHA-D-RIBOSE 1-METHYLPHOSPHONATE 5-TRIPHOSPHATE DIPHOSPHATASE"/>
    <property type="match status" value="1"/>
</dbReference>
<dbReference type="AlphaFoldDB" id="A0A2S0UP10"/>
<reference evidence="2 3" key="1">
    <citation type="submission" date="2018-04" db="EMBL/GenBank/DDBJ databases">
        <title>Genome sequencing of Gemmobacter.</title>
        <authorList>
            <person name="Yi H."/>
            <person name="Baek M.-G."/>
        </authorList>
    </citation>
    <scope>NUCLEOTIDE SEQUENCE [LARGE SCALE GENOMIC DNA]</scope>
    <source>
        <strain evidence="2 3">HYN0069</strain>
    </source>
</reference>
<dbReference type="InterPro" id="IPR011059">
    <property type="entry name" value="Metal-dep_hydrolase_composite"/>
</dbReference>
<evidence type="ECO:0000313" key="3">
    <source>
        <dbReference type="Proteomes" id="UP000244496"/>
    </source>
</evidence>
<accession>A0A2S0UP10</accession>
<feature type="domain" description="Amidohydrolase 3" evidence="1">
    <location>
        <begin position="256"/>
        <end position="401"/>
    </location>
</feature>
<evidence type="ECO:0000259" key="1">
    <source>
        <dbReference type="Pfam" id="PF07969"/>
    </source>
</evidence>
<sequence length="419" mass="45666">MNQHSHPPATVIEGASVIFPDRIERASVRIEGGTITGIDTPRDGAHVIDGRGKFLAPAFVDIHGDAFERQIMPRPGVTIPIDIALLETDRQLAANGIATAYHALTLSWEPGLRSVETGWAMLRALSRLSPRLTAENRLQLRWETFCPEAHSLIATAMNQTDTPALAFNDHTTAALLHPAIALHDRPFDLIPDYPVTETDAPKFRAKMDARAKRSGMTLDDYIALMLSVWERRPMVPHHIETMAALARSSGAPMLSHDDTQTETRDFYRAKGATIAEFPMHERVFQSSRDAGDWIVLGAPNAMRGGSHLGSPGAAEMIGRGLCDILASDYFYPAMLGAIARLHADRTAPLNALWKLVAQNPATALNLIDRGHIAIGQRADLLLLDWPDQSAPAPLRTWVAGRGGYSALNDYSLPVTGVPA</sequence>